<evidence type="ECO:0000313" key="5">
    <source>
        <dbReference type="Proteomes" id="UP000192247"/>
    </source>
</evidence>
<feature type="region of interest" description="Disordered" evidence="1">
    <location>
        <begin position="963"/>
        <end position="991"/>
    </location>
</feature>
<organism evidence="4 5">
    <name type="scientific">Tropilaelaps mercedesae</name>
    <dbReference type="NCBI Taxonomy" id="418985"/>
    <lineage>
        <taxon>Eukaryota</taxon>
        <taxon>Metazoa</taxon>
        <taxon>Ecdysozoa</taxon>
        <taxon>Arthropoda</taxon>
        <taxon>Chelicerata</taxon>
        <taxon>Arachnida</taxon>
        <taxon>Acari</taxon>
        <taxon>Parasitiformes</taxon>
        <taxon>Mesostigmata</taxon>
        <taxon>Gamasina</taxon>
        <taxon>Dermanyssoidea</taxon>
        <taxon>Laelapidae</taxon>
        <taxon>Tropilaelaps</taxon>
    </lineage>
</organism>
<dbReference type="OrthoDB" id="687730at2759"/>
<feature type="compositionally biased region" description="Low complexity" evidence="1">
    <location>
        <begin position="1079"/>
        <end position="1091"/>
    </location>
</feature>
<feature type="transmembrane region" description="Helical" evidence="2">
    <location>
        <begin position="922"/>
        <end position="945"/>
    </location>
</feature>
<keyword evidence="2" id="KW-1133">Transmembrane helix</keyword>
<reference evidence="4 5" key="1">
    <citation type="journal article" date="2017" name="Gigascience">
        <title>Draft genome of the honey bee ectoparasitic mite, Tropilaelaps mercedesae, is shaped by the parasitic life history.</title>
        <authorList>
            <person name="Dong X."/>
            <person name="Armstrong S.D."/>
            <person name="Xia D."/>
            <person name="Makepeace B.L."/>
            <person name="Darby A.C."/>
            <person name="Kadowaki T."/>
        </authorList>
    </citation>
    <scope>NUCLEOTIDE SEQUENCE [LARGE SCALE GENOMIC DNA]</scope>
    <source>
        <strain evidence="4">Wuxi-XJTLU</strain>
    </source>
</reference>
<dbReference type="AlphaFoldDB" id="A0A1V9XZR2"/>
<dbReference type="PROSITE" id="PS50234">
    <property type="entry name" value="VWFA"/>
    <property type="match status" value="1"/>
</dbReference>
<evidence type="ECO:0000256" key="2">
    <source>
        <dbReference type="SAM" id="Phobius"/>
    </source>
</evidence>
<dbReference type="SUPFAM" id="SSF53300">
    <property type="entry name" value="vWA-like"/>
    <property type="match status" value="1"/>
</dbReference>
<dbReference type="Proteomes" id="UP000192247">
    <property type="component" value="Unassembled WGS sequence"/>
</dbReference>
<dbReference type="EMBL" id="MNPL01001595">
    <property type="protein sequence ID" value="OQR78997.1"/>
    <property type="molecule type" value="Genomic_DNA"/>
</dbReference>
<keyword evidence="5" id="KW-1185">Reference proteome</keyword>
<keyword evidence="2" id="KW-0812">Transmembrane</keyword>
<name>A0A1V9XZR2_9ACAR</name>
<sequence length="1160" mass="125502">MLPSRLVSSQPASADGSLALLAGVGGNSAALEGAAAIGSSYFAAKPLGTSSRLLFAFPLLLEENVWVGAASRQPSFRALVPVRLLASSSFLLSEAMLLNGNGAPCNATINVMNGLPLDQDCIPVFSAERGTTEASIMSGVPSATQFCGGAQPHDRSLPTKQNVMCGERSTGEIIERHPDFLERAHNGLLGRTRFVFVQERAQVVAFVVQITDSTMQHNRRNYILRALNQFLRSEAPNDMQIALVTYGAVASEIALRRALASDEGVRNAVDALLLLNAEMDSENHVNSTLEDGLHAALAALNDTSEITERVAHNAFTKRVLIIGDGYSSETFSDHLHHSYNIQGVRVDAIIFPSRSRMSLSTSTVNDDKYELMANAVSKAAGVTAISTSKSSVPPSRLSVNLDGMLDEFVSRTGGRVMSVNDTPIDNSVTVAALQELYDALYAFTYTGTSAAQYDSFSQIEQKEFHGKEQNEMVFEFNVDATLNSELRVRLIGHDYGSDRPWTVSPKDISLFAPTAHTANGKKVYSPKDYKFVSTSAQFWYYEFKIPEPAVGCWRLEAKTRKDTKQPIIVSASAKPTTKENDEPIVVDVWTSQPSHNVSLRERGLVVYAKVSKASRPVVDVNVVAKITLVSDQTEAELCTELKDNGAGDPDITKDDGIYSRYIEGIRKIGRHRLVVEAKSEGNAAVLQSLDVPDDRIPHTACCGSAIVRTIQKATGPFARRVQFGSFFVTDVANGYHDSGLRQPWAVPGRIADLHVVYLQSNQEGPGGVSLRWTATGNVRDHGRASSYILKRFSSRDEAAAQFDESGQEISDWEVEDGSLSPKEPGKSEQIFFKLASNLPLPQYFALKVNNTYGALSAVSNIVTVSVMPSVTASISSIWKLGGSPRQGGSGPSGSMTVGNVPFSSGQGTFNQRNATRLVPSQLALIVTVPLIVLALGVSIVIIIVARRRKDPLLDKVKNASINEKSNGDTYQSGRISKNSQGTNKSPVLTPSSLVKEGLSPMTGMALSASLGLDGTTVAVEHTSSMGDPNSMPMIMSQMAQQQVDISPVNHWPAEVLLEHYNKAQEAKQRNEQPSMLTLQQQQLDESPQQSSGGLYSTLDSFRSRSPHINNSATSNHMNGSLQHLSVNMSNGAYPLYYDSCSPIVTPTGIHVNSSRNITHV</sequence>
<keyword evidence="2" id="KW-0472">Membrane</keyword>
<proteinExistence type="predicted"/>
<evidence type="ECO:0000256" key="1">
    <source>
        <dbReference type="SAM" id="MobiDB-lite"/>
    </source>
</evidence>
<dbReference type="GO" id="GO:0032991">
    <property type="term" value="C:protein-containing complex"/>
    <property type="evidence" value="ECO:0007669"/>
    <property type="project" value="UniProtKB-ARBA"/>
</dbReference>
<accession>A0A1V9XZR2</accession>
<comment type="caution">
    <text evidence="4">The sequence shown here is derived from an EMBL/GenBank/DDBJ whole genome shotgun (WGS) entry which is preliminary data.</text>
</comment>
<dbReference type="InterPro" id="IPR002035">
    <property type="entry name" value="VWF_A"/>
</dbReference>
<dbReference type="STRING" id="418985.A0A1V9XZR2"/>
<evidence type="ECO:0000313" key="4">
    <source>
        <dbReference type="EMBL" id="OQR78997.1"/>
    </source>
</evidence>
<feature type="region of interest" description="Disordered" evidence="1">
    <location>
        <begin position="1065"/>
        <end position="1116"/>
    </location>
</feature>
<gene>
    <name evidence="4" type="ORF">BIW11_00218</name>
</gene>
<protein>
    <submittedName>
        <fullName evidence="4">Calcium-activated chloride channel regulator 1-like</fullName>
    </submittedName>
</protein>
<dbReference type="InterPro" id="IPR036465">
    <property type="entry name" value="vWFA_dom_sf"/>
</dbReference>
<feature type="compositionally biased region" description="Polar residues" evidence="1">
    <location>
        <begin position="1106"/>
        <end position="1116"/>
    </location>
</feature>
<feature type="domain" description="VWFA" evidence="3">
    <location>
        <begin position="203"/>
        <end position="408"/>
    </location>
</feature>
<dbReference type="InParanoid" id="A0A1V9XZR2"/>
<evidence type="ECO:0000259" key="3">
    <source>
        <dbReference type="PROSITE" id="PS50234"/>
    </source>
</evidence>